<dbReference type="AlphaFoldDB" id="A0A392W702"/>
<comment type="caution">
    <text evidence="1">The sequence shown here is derived from an EMBL/GenBank/DDBJ whole genome shotgun (WGS) entry which is preliminary data.</text>
</comment>
<dbReference type="Proteomes" id="UP000265520">
    <property type="component" value="Unassembled WGS sequence"/>
</dbReference>
<reference evidence="1 2" key="1">
    <citation type="journal article" date="2018" name="Front. Plant Sci.">
        <title>Red Clover (Trifolium pratense) and Zigzag Clover (T. medium) - A Picture of Genomic Similarities and Differences.</title>
        <authorList>
            <person name="Dluhosova J."/>
            <person name="Istvanek J."/>
            <person name="Nedelnik J."/>
            <person name="Repkova J."/>
        </authorList>
    </citation>
    <scope>NUCLEOTIDE SEQUENCE [LARGE SCALE GENOMIC DNA]</scope>
    <source>
        <strain evidence="2">cv. 10/8</strain>
        <tissue evidence="1">Leaf</tissue>
    </source>
</reference>
<evidence type="ECO:0000313" key="1">
    <source>
        <dbReference type="EMBL" id="MCI95502.1"/>
    </source>
</evidence>
<accession>A0A392W702</accession>
<proteinExistence type="predicted"/>
<name>A0A392W702_9FABA</name>
<protein>
    <submittedName>
        <fullName evidence="1">Uncharacterized protein</fullName>
    </submittedName>
</protein>
<sequence length="44" mass="5099">AMRNRLGRSGQQGIKLVGKEALDHNLLKHKENNKGNFLMRLLLW</sequence>
<dbReference type="EMBL" id="LXQA011388711">
    <property type="protein sequence ID" value="MCI95502.1"/>
    <property type="molecule type" value="Genomic_DNA"/>
</dbReference>
<keyword evidence="2" id="KW-1185">Reference proteome</keyword>
<feature type="non-terminal residue" evidence="1">
    <location>
        <position position="1"/>
    </location>
</feature>
<evidence type="ECO:0000313" key="2">
    <source>
        <dbReference type="Proteomes" id="UP000265520"/>
    </source>
</evidence>
<organism evidence="1 2">
    <name type="scientific">Trifolium medium</name>
    <dbReference type="NCBI Taxonomy" id="97028"/>
    <lineage>
        <taxon>Eukaryota</taxon>
        <taxon>Viridiplantae</taxon>
        <taxon>Streptophyta</taxon>
        <taxon>Embryophyta</taxon>
        <taxon>Tracheophyta</taxon>
        <taxon>Spermatophyta</taxon>
        <taxon>Magnoliopsida</taxon>
        <taxon>eudicotyledons</taxon>
        <taxon>Gunneridae</taxon>
        <taxon>Pentapetalae</taxon>
        <taxon>rosids</taxon>
        <taxon>fabids</taxon>
        <taxon>Fabales</taxon>
        <taxon>Fabaceae</taxon>
        <taxon>Papilionoideae</taxon>
        <taxon>50 kb inversion clade</taxon>
        <taxon>NPAAA clade</taxon>
        <taxon>Hologalegina</taxon>
        <taxon>IRL clade</taxon>
        <taxon>Trifolieae</taxon>
        <taxon>Trifolium</taxon>
    </lineage>
</organism>